<dbReference type="AlphaFoldDB" id="A0A8H3FWA6"/>
<evidence type="ECO:0000313" key="2">
    <source>
        <dbReference type="EMBL" id="CAF9931954.1"/>
    </source>
</evidence>
<feature type="compositionally biased region" description="Low complexity" evidence="1">
    <location>
        <begin position="368"/>
        <end position="379"/>
    </location>
</feature>
<feature type="compositionally biased region" description="Low complexity" evidence="1">
    <location>
        <begin position="302"/>
        <end position="313"/>
    </location>
</feature>
<feature type="region of interest" description="Disordered" evidence="1">
    <location>
        <begin position="16"/>
        <end position="323"/>
    </location>
</feature>
<keyword evidence="3" id="KW-1185">Reference proteome</keyword>
<organism evidence="2 3">
    <name type="scientific">Gomphillus americanus</name>
    <dbReference type="NCBI Taxonomy" id="1940652"/>
    <lineage>
        <taxon>Eukaryota</taxon>
        <taxon>Fungi</taxon>
        <taxon>Dikarya</taxon>
        <taxon>Ascomycota</taxon>
        <taxon>Pezizomycotina</taxon>
        <taxon>Lecanoromycetes</taxon>
        <taxon>OSLEUM clade</taxon>
        <taxon>Ostropomycetidae</taxon>
        <taxon>Ostropales</taxon>
        <taxon>Graphidaceae</taxon>
        <taxon>Gomphilloideae</taxon>
        <taxon>Gomphillus</taxon>
    </lineage>
</organism>
<accession>A0A8H3FWA6</accession>
<feature type="compositionally biased region" description="Basic residues" evidence="1">
    <location>
        <begin position="255"/>
        <end position="264"/>
    </location>
</feature>
<feature type="compositionally biased region" description="Polar residues" evidence="1">
    <location>
        <begin position="80"/>
        <end position="107"/>
    </location>
</feature>
<sequence length="433" mass="43855">MSGLINKVKEKVAELKADSATTGSTNAGPHNSNLANKADPKVDSDLDGRAGGLGHHTTAHTGPGVTGTSGIGSSGANTTYNDTTAGNSSFTTTGPNTTAGPHNSNVLNKLDPRVDSDLSGRHPGSNATYTTTGSTGNTGVSTNNGYNTGSVTAGTSTTHNTSSGLAGSTNAGPHNSNLANKLDPRVDSDLDESRNAGANRTTGLSGTTGTSSGFSGSTNAGPHNSNIANTMDPRVDSDLDGGRNAGLNQTTTAGHHGHHSHHGHNQTIAGTTGIATTGTGYNTNQPIHNNETLNKLDPRVDTTTTGTTGTTGTHHSHQHGAHHAGTYTTGTTNTTGNTTGPVHNSALLNKLDPRVDSDADGSRNAGMTQQSTTQNTNTTPANANELDAAKHGPSAFRHHHGDPSVHHEFPEDAAAGRHGSVARSDQHYGSGAV</sequence>
<feature type="compositionally biased region" description="Basic and acidic residues" evidence="1">
    <location>
        <begin position="38"/>
        <end position="48"/>
    </location>
</feature>
<feature type="compositionally biased region" description="Polar residues" evidence="1">
    <location>
        <begin position="19"/>
        <end position="35"/>
    </location>
</feature>
<feature type="region of interest" description="Disordered" evidence="1">
    <location>
        <begin position="352"/>
        <end position="433"/>
    </location>
</feature>
<gene>
    <name evidence="2" type="ORF">GOMPHAMPRED_006459</name>
</gene>
<dbReference type="EMBL" id="CAJPDQ010000041">
    <property type="protein sequence ID" value="CAF9931954.1"/>
    <property type="molecule type" value="Genomic_DNA"/>
</dbReference>
<name>A0A8H3FWA6_9LECA</name>
<dbReference type="PANTHER" id="PTHR39606">
    <property type="entry name" value="SURFACE PROTEIN, PUTATIVE-RELATED"/>
    <property type="match status" value="1"/>
</dbReference>
<feature type="compositionally biased region" description="Low complexity" evidence="1">
    <location>
        <begin position="201"/>
        <end position="218"/>
    </location>
</feature>
<feature type="compositionally biased region" description="Polar residues" evidence="1">
    <location>
        <begin position="219"/>
        <end position="229"/>
    </location>
</feature>
<feature type="compositionally biased region" description="Basic and acidic residues" evidence="1">
    <location>
        <begin position="352"/>
        <end position="361"/>
    </location>
</feature>
<dbReference type="PANTHER" id="PTHR39606:SF1">
    <property type="entry name" value="CELL SURFACE PROTEIN"/>
    <property type="match status" value="1"/>
</dbReference>
<feature type="compositionally biased region" description="Polar residues" evidence="1">
    <location>
        <begin position="281"/>
        <end position="293"/>
    </location>
</feature>
<protein>
    <recommendedName>
        <fullName evidence="4">Cell surface protein</fullName>
    </recommendedName>
</protein>
<feature type="compositionally biased region" description="Low complexity" evidence="1">
    <location>
        <begin position="267"/>
        <end position="280"/>
    </location>
</feature>
<evidence type="ECO:0000256" key="1">
    <source>
        <dbReference type="SAM" id="MobiDB-lite"/>
    </source>
</evidence>
<feature type="compositionally biased region" description="Basic and acidic residues" evidence="1">
    <location>
        <begin position="110"/>
        <end position="120"/>
    </location>
</feature>
<proteinExistence type="predicted"/>
<evidence type="ECO:0000313" key="3">
    <source>
        <dbReference type="Proteomes" id="UP000664169"/>
    </source>
</evidence>
<feature type="compositionally biased region" description="Gly residues" evidence="1">
    <location>
        <begin position="64"/>
        <end position="73"/>
    </location>
</feature>
<feature type="compositionally biased region" description="Basic and acidic residues" evidence="1">
    <location>
        <begin position="401"/>
        <end position="410"/>
    </location>
</feature>
<reference evidence="2" key="1">
    <citation type="submission" date="2021-03" db="EMBL/GenBank/DDBJ databases">
        <authorList>
            <person name="Tagirdzhanova G."/>
        </authorList>
    </citation>
    <scope>NUCLEOTIDE SEQUENCE</scope>
</reference>
<feature type="compositionally biased region" description="Low complexity" evidence="1">
    <location>
        <begin position="124"/>
        <end position="150"/>
    </location>
</feature>
<dbReference type="Proteomes" id="UP000664169">
    <property type="component" value="Unassembled WGS sequence"/>
</dbReference>
<dbReference type="OrthoDB" id="2590867at2759"/>
<feature type="compositionally biased region" description="Polar residues" evidence="1">
    <location>
        <begin position="151"/>
        <end position="179"/>
    </location>
</feature>
<feature type="compositionally biased region" description="Basic and acidic residues" evidence="1">
    <location>
        <begin position="182"/>
        <end position="194"/>
    </location>
</feature>
<evidence type="ECO:0008006" key="4">
    <source>
        <dbReference type="Google" id="ProtNLM"/>
    </source>
</evidence>
<comment type="caution">
    <text evidence="2">The sequence shown here is derived from an EMBL/GenBank/DDBJ whole genome shotgun (WGS) entry which is preliminary data.</text>
</comment>